<dbReference type="CDD" id="cd03214">
    <property type="entry name" value="ABC_Iron-Siderophores_B12_Hemin"/>
    <property type="match status" value="1"/>
</dbReference>
<evidence type="ECO:0000256" key="6">
    <source>
        <dbReference type="ARBA" id="ARBA00022741"/>
    </source>
</evidence>
<dbReference type="PROSITE" id="PS50893">
    <property type="entry name" value="ABC_TRANSPORTER_2"/>
    <property type="match status" value="1"/>
</dbReference>
<dbReference type="Gene3D" id="3.40.50.300">
    <property type="entry name" value="P-loop containing nucleotide triphosphate hydrolases"/>
    <property type="match status" value="1"/>
</dbReference>
<dbReference type="Pfam" id="PF00005">
    <property type="entry name" value="ABC_tran"/>
    <property type="match status" value="1"/>
</dbReference>
<dbReference type="EMBL" id="BMIQ01000001">
    <property type="protein sequence ID" value="GGD92891.1"/>
    <property type="molecule type" value="Genomic_DNA"/>
</dbReference>
<comment type="subcellular location">
    <subcellularLocation>
        <location evidence="1">Cell membrane</location>
        <topology evidence="1">Peripheral membrane protein</topology>
    </subcellularLocation>
</comment>
<evidence type="ECO:0000256" key="8">
    <source>
        <dbReference type="ARBA" id="ARBA00023004"/>
    </source>
</evidence>
<keyword evidence="5" id="KW-0410">Iron transport</keyword>
<dbReference type="SUPFAM" id="SSF52540">
    <property type="entry name" value="P-loop containing nucleoside triphosphate hydrolases"/>
    <property type="match status" value="1"/>
</dbReference>
<keyword evidence="10" id="KW-0472">Membrane</keyword>
<evidence type="ECO:0000259" key="11">
    <source>
        <dbReference type="PROSITE" id="PS50893"/>
    </source>
</evidence>
<dbReference type="InterPro" id="IPR051535">
    <property type="entry name" value="Siderophore_ABC-ATPase"/>
</dbReference>
<keyword evidence="4" id="KW-1003">Cell membrane</keyword>
<evidence type="ECO:0000313" key="13">
    <source>
        <dbReference type="Proteomes" id="UP000644699"/>
    </source>
</evidence>
<dbReference type="InterPro" id="IPR003593">
    <property type="entry name" value="AAA+_ATPase"/>
</dbReference>
<dbReference type="PANTHER" id="PTHR42771">
    <property type="entry name" value="IRON(3+)-HYDROXAMATE IMPORT ATP-BINDING PROTEIN FHUC"/>
    <property type="match status" value="1"/>
</dbReference>
<evidence type="ECO:0000256" key="9">
    <source>
        <dbReference type="ARBA" id="ARBA00023065"/>
    </source>
</evidence>
<reference evidence="12" key="2">
    <citation type="submission" date="2020-09" db="EMBL/GenBank/DDBJ databases">
        <authorList>
            <person name="Sun Q."/>
            <person name="Zhou Y."/>
        </authorList>
    </citation>
    <scope>NUCLEOTIDE SEQUENCE</scope>
    <source>
        <strain evidence="12">CGMCC 1.15367</strain>
    </source>
</reference>
<keyword evidence="9" id="KW-0406">Ion transport</keyword>
<evidence type="ECO:0000256" key="4">
    <source>
        <dbReference type="ARBA" id="ARBA00022475"/>
    </source>
</evidence>
<accession>A0A916ZEV5</accession>
<dbReference type="Proteomes" id="UP000644699">
    <property type="component" value="Unassembled WGS sequence"/>
</dbReference>
<organism evidence="12 13">
    <name type="scientific">Aureimonas endophytica</name>
    <dbReference type="NCBI Taxonomy" id="2027858"/>
    <lineage>
        <taxon>Bacteria</taxon>
        <taxon>Pseudomonadati</taxon>
        <taxon>Pseudomonadota</taxon>
        <taxon>Alphaproteobacteria</taxon>
        <taxon>Hyphomicrobiales</taxon>
        <taxon>Aurantimonadaceae</taxon>
        <taxon>Aureimonas</taxon>
    </lineage>
</organism>
<dbReference type="GO" id="GO:0016887">
    <property type="term" value="F:ATP hydrolysis activity"/>
    <property type="evidence" value="ECO:0007669"/>
    <property type="project" value="InterPro"/>
</dbReference>
<dbReference type="InterPro" id="IPR003439">
    <property type="entry name" value="ABC_transporter-like_ATP-bd"/>
</dbReference>
<dbReference type="GO" id="GO:0005524">
    <property type="term" value="F:ATP binding"/>
    <property type="evidence" value="ECO:0007669"/>
    <property type="project" value="UniProtKB-KW"/>
</dbReference>
<dbReference type="GO" id="GO:0005886">
    <property type="term" value="C:plasma membrane"/>
    <property type="evidence" value="ECO:0007669"/>
    <property type="project" value="UniProtKB-SubCell"/>
</dbReference>
<dbReference type="SMART" id="SM00382">
    <property type="entry name" value="AAA"/>
    <property type="match status" value="1"/>
</dbReference>
<evidence type="ECO:0000256" key="3">
    <source>
        <dbReference type="ARBA" id="ARBA00022448"/>
    </source>
</evidence>
<dbReference type="AlphaFoldDB" id="A0A916ZEV5"/>
<evidence type="ECO:0000256" key="1">
    <source>
        <dbReference type="ARBA" id="ARBA00004202"/>
    </source>
</evidence>
<evidence type="ECO:0000256" key="7">
    <source>
        <dbReference type="ARBA" id="ARBA00022840"/>
    </source>
</evidence>
<evidence type="ECO:0000256" key="5">
    <source>
        <dbReference type="ARBA" id="ARBA00022496"/>
    </source>
</evidence>
<comment type="caution">
    <text evidence="12">The sequence shown here is derived from an EMBL/GenBank/DDBJ whole genome shotgun (WGS) entry which is preliminary data.</text>
</comment>
<dbReference type="GO" id="GO:0006826">
    <property type="term" value="P:iron ion transport"/>
    <property type="evidence" value="ECO:0007669"/>
    <property type="project" value="UniProtKB-KW"/>
</dbReference>
<keyword evidence="6" id="KW-0547">Nucleotide-binding</keyword>
<comment type="similarity">
    <text evidence="2">Belongs to the ABC transporter superfamily.</text>
</comment>
<dbReference type="RefSeq" id="WP_308421998.1">
    <property type="nucleotide sequence ID" value="NZ_BMIQ01000001.1"/>
</dbReference>
<evidence type="ECO:0000256" key="2">
    <source>
        <dbReference type="ARBA" id="ARBA00005417"/>
    </source>
</evidence>
<feature type="domain" description="ABC transporter" evidence="11">
    <location>
        <begin position="17"/>
        <end position="253"/>
    </location>
</feature>
<dbReference type="FunFam" id="3.40.50.300:FF:000134">
    <property type="entry name" value="Iron-enterobactin ABC transporter ATP-binding protein"/>
    <property type="match status" value="1"/>
</dbReference>
<sequence length="269" mass="28607">MNMPFRPAPDTPTAPLFEVAGASFTVDGRRLVGPLDLAFPAGRMTGLIGRNGSGKSTLLKLLARQDAPSAGAIRHAGAELAGFAARAFARKVAFLPQTCPPVPGMRVEELVALGRYPWHGALGRRSEADRAAIAEAIRVTGLESYAARDVESLSGGERQRAFIAMLIAQGADCLLLDEPISALDVAHQVEVLALLAALCRQRGIGIVVVLHDINLAARFCDHLVALRDGRLVAEGEPRAILRAERLEAIYGQAFEVLESPQGHALAFPV</sequence>
<proteinExistence type="inferred from homology"/>
<dbReference type="PANTHER" id="PTHR42771:SF2">
    <property type="entry name" value="IRON(3+)-HYDROXAMATE IMPORT ATP-BINDING PROTEIN FHUC"/>
    <property type="match status" value="1"/>
</dbReference>
<keyword evidence="8" id="KW-0408">Iron</keyword>
<dbReference type="InterPro" id="IPR027417">
    <property type="entry name" value="P-loop_NTPase"/>
</dbReference>
<gene>
    <name evidence="12" type="primary">fhuC</name>
    <name evidence="12" type="ORF">GCM10011390_09530</name>
</gene>
<protein>
    <submittedName>
        <fullName evidence="12">Iron-hydroxamate transporter ATP-binding protein</fullName>
    </submittedName>
</protein>
<keyword evidence="7 12" id="KW-0067">ATP-binding</keyword>
<keyword evidence="13" id="KW-1185">Reference proteome</keyword>
<reference evidence="12" key="1">
    <citation type="journal article" date="2014" name="Int. J. Syst. Evol. Microbiol.">
        <title>Complete genome sequence of Corynebacterium casei LMG S-19264T (=DSM 44701T), isolated from a smear-ripened cheese.</title>
        <authorList>
            <consortium name="US DOE Joint Genome Institute (JGI-PGF)"/>
            <person name="Walter F."/>
            <person name="Albersmeier A."/>
            <person name="Kalinowski J."/>
            <person name="Ruckert C."/>
        </authorList>
    </citation>
    <scope>NUCLEOTIDE SEQUENCE</scope>
    <source>
        <strain evidence="12">CGMCC 1.15367</strain>
    </source>
</reference>
<name>A0A916ZEV5_9HYPH</name>
<dbReference type="PROSITE" id="PS00211">
    <property type="entry name" value="ABC_TRANSPORTER_1"/>
    <property type="match status" value="1"/>
</dbReference>
<evidence type="ECO:0000256" key="10">
    <source>
        <dbReference type="ARBA" id="ARBA00023136"/>
    </source>
</evidence>
<keyword evidence="3" id="KW-0813">Transport</keyword>
<dbReference type="InterPro" id="IPR017871">
    <property type="entry name" value="ABC_transporter-like_CS"/>
</dbReference>
<evidence type="ECO:0000313" key="12">
    <source>
        <dbReference type="EMBL" id="GGD92891.1"/>
    </source>
</evidence>